<name>A0A0D7AUE7_9AGAR</name>
<feature type="compositionally biased region" description="Pro residues" evidence="1">
    <location>
        <begin position="666"/>
        <end position="675"/>
    </location>
</feature>
<feature type="region of interest" description="Disordered" evidence="1">
    <location>
        <begin position="659"/>
        <end position="687"/>
    </location>
</feature>
<sequence length="1054" mass="118782">MELEPHILDQFERWEGDEDEDSDDSHDDQAMGEPNDYDEDAQDEQPDEQVYEEESGEEEGEVHHPSQRARSLSIPLPSRRQSPTIGSGLEDHGTPLSHTQPSATRGAPPTPASLSLRNPLETSLLRTAPDVVAQKILFVLPHSYGIDKPTFTIGKPMTAKSMSSLPSHWYIIRLNKAQEPTAVTQIWDAYHRFKSCRWMHIDPKAYKQTPHSEVVTCCFWEWGKDVTFIDEEVYFEAVRKLGRAGASQGLPAPFTDIDFIFSANFSRDGSAFQRTQGNIWDKEHLEEGLLLLMQANIPIWPPYFVDQMYENKLSQHVLVSQAVYNAGGRTDPLVEVSSLERAEQWLRDGGIVKRESSSEEAGVWGLSLNLEEDIEKLRLEWCGDLQWSLDHEEHIFARYFLARKNMLLREYGEIRVYFVGGFLLHAIHTTPSQPGHLSTDVVQTLRPLGDIRFAGKPNPDAVTDEGVQQIWVNPEDILTTAGLRDFQTFAQRVYDQLVTDERKFAPFTGGLPLMCRLDIGIVEREGNHYFTVNEVQNGPQFLFLNRVDTGFQFARAFTKAMERVGMFVDKGEGEHMHDEDDTESYTIELPPELEALMKRGLLWDEDEGDDESDDEEGDEDDTSSGDEDEVWSHNSDLEAAFAALSDMSDTEWDNAMDDAEVSANPLPSPLVPPTSSPLSASSSGPDLASHLRDPFNHFLSPLSNSPPAQHILFVLPQCYAAGNNPKIPKKSSITVKKAQAMPTCWCNIQVDKQQEPEAFKNILRGYDQAECEGWIHIDPVAISNPTAKVVQCWMWEWATPCAPTKPIRFWDHPKLTLSSGKKVTFMRERTYLEALKNLGKQHPNDSNLPKPFDDIQFIFGANFSRNGHAYQVVDNKFLDMDGVEEGINRLFRAKIGVWPPYHIDFVTEQKLSQHIINSQAVYDAGGKTDIAVEVTTLAQAVACLHDGLVIKRESASEGEGVWLSDKRVASLTKQWTDDVSRALATKEQGFIARYYATKYNPLLIEQGEVRVYFVGGAYFQAIHTIPMAGQDAGRLGEDIQIQPVRAIRPLSEVK</sequence>
<keyword evidence="3" id="KW-1185">Reference proteome</keyword>
<evidence type="ECO:0000313" key="2">
    <source>
        <dbReference type="EMBL" id="KIY61630.1"/>
    </source>
</evidence>
<feature type="compositionally biased region" description="Acidic residues" evidence="1">
    <location>
        <begin position="15"/>
        <end position="26"/>
    </location>
</feature>
<feature type="compositionally biased region" description="Acidic residues" evidence="1">
    <location>
        <begin position="605"/>
        <end position="629"/>
    </location>
</feature>
<accession>A0A0D7AUE7</accession>
<proteinExistence type="predicted"/>
<dbReference type="EMBL" id="KN880903">
    <property type="protein sequence ID" value="KIY61630.1"/>
    <property type="molecule type" value="Genomic_DNA"/>
</dbReference>
<dbReference type="Proteomes" id="UP000054007">
    <property type="component" value="Unassembled WGS sequence"/>
</dbReference>
<dbReference type="AlphaFoldDB" id="A0A0D7AUE7"/>
<feature type="region of interest" description="Disordered" evidence="1">
    <location>
        <begin position="1"/>
        <end position="116"/>
    </location>
</feature>
<feature type="compositionally biased region" description="Basic and acidic residues" evidence="1">
    <location>
        <begin position="1"/>
        <end position="14"/>
    </location>
</feature>
<reference evidence="2 3" key="1">
    <citation type="journal article" date="2015" name="Fungal Genet. Biol.">
        <title>Evolution of novel wood decay mechanisms in Agaricales revealed by the genome sequences of Fistulina hepatica and Cylindrobasidium torrendii.</title>
        <authorList>
            <person name="Floudas D."/>
            <person name="Held B.W."/>
            <person name="Riley R."/>
            <person name="Nagy L.G."/>
            <person name="Koehler G."/>
            <person name="Ransdell A.S."/>
            <person name="Younus H."/>
            <person name="Chow J."/>
            <person name="Chiniquy J."/>
            <person name="Lipzen A."/>
            <person name="Tritt A."/>
            <person name="Sun H."/>
            <person name="Haridas S."/>
            <person name="LaButti K."/>
            <person name="Ohm R.A."/>
            <person name="Kues U."/>
            <person name="Blanchette R.A."/>
            <person name="Grigoriev I.V."/>
            <person name="Minto R.E."/>
            <person name="Hibbett D.S."/>
        </authorList>
    </citation>
    <scope>NUCLEOTIDE SEQUENCE [LARGE SCALE GENOMIC DNA]</scope>
    <source>
        <strain evidence="2 3">FP15055 ss-10</strain>
    </source>
</reference>
<protein>
    <submittedName>
        <fullName evidence="2">Uncharacterized protein</fullName>
    </submittedName>
</protein>
<dbReference type="OrthoDB" id="2922781at2759"/>
<feature type="compositionally biased region" description="Acidic residues" evidence="1">
    <location>
        <begin position="35"/>
        <end position="60"/>
    </location>
</feature>
<feature type="region of interest" description="Disordered" evidence="1">
    <location>
        <begin position="605"/>
        <end position="631"/>
    </location>
</feature>
<gene>
    <name evidence="2" type="ORF">CYLTODRAFT_477408</name>
</gene>
<evidence type="ECO:0000313" key="3">
    <source>
        <dbReference type="Proteomes" id="UP000054007"/>
    </source>
</evidence>
<evidence type="ECO:0000256" key="1">
    <source>
        <dbReference type="SAM" id="MobiDB-lite"/>
    </source>
</evidence>
<organism evidence="2 3">
    <name type="scientific">Cylindrobasidium torrendii FP15055 ss-10</name>
    <dbReference type="NCBI Taxonomy" id="1314674"/>
    <lineage>
        <taxon>Eukaryota</taxon>
        <taxon>Fungi</taxon>
        <taxon>Dikarya</taxon>
        <taxon>Basidiomycota</taxon>
        <taxon>Agaricomycotina</taxon>
        <taxon>Agaricomycetes</taxon>
        <taxon>Agaricomycetidae</taxon>
        <taxon>Agaricales</taxon>
        <taxon>Marasmiineae</taxon>
        <taxon>Physalacriaceae</taxon>
        <taxon>Cylindrobasidium</taxon>
    </lineage>
</organism>
<feature type="compositionally biased region" description="Low complexity" evidence="1">
    <location>
        <begin position="676"/>
        <end position="687"/>
    </location>
</feature>